<evidence type="ECO:0000256" key="2">
    <source>
        <dbReference type="ARBA" id="ARBA00023125"/>
    </source>
</evidence>
<evidence type="ECO:0000313" key="7">
    <source>
        <dbReference type="EMBL" id="CDT44340.1"/>
    </source>
</evidence>
<dbReference type="SUPFAM" id="SSF53822">
    <property type="entry name" value="Periplasmic binding protein-like I"/>
    <property type="match status" value="1"/>
</dbReference>
<dbReference type="CDD" id="cd01392">
    <property type="entry name" value="HTH_LacI"/>
    <property type="match status" value="1"/>
</dbReference>
<dbReference type="EMBL" id="CAADAN010000006">
    <property type="protein sequence ID" value="VFD32356.1"/>
    <property type="molecule type" value="Genomic_DNA"/>
</dbReference>
<feature type="domain" description="HTH lacI-type" evidence="4">
    <location>
        <begin position="2"/>
        <end position="51"/>
    </location>
</feature>
<dbReference type="PROSITE" id="PS50932">
    <property type="entry name" value="HTH_LACI_2"/>
    <property type="match status" value="1"/>
</dbReference>
<keyword evidence="2" id="KW-0238">DNA-binding</keyword>
<evidence type="ECO:0000256" key="3">
    <source>
        <dbReference type="ARBA" id="ARBA00023163"/>
    </source>
</evidence>
<dbReference type="Proteomes" id="UP000372533">
    <property type="component" value="Unassembled WGS sequence"/>
</dbReference>
<dbReference type="RefSeq" id="WP_003437541.1">
    <property type="nucleotide sequence ID" value="NZ_BAABSG010000004.1"/>
</dbReference>
<dbReference type="OMA" id="IFRESCG"/>
<dbReference type="CDD" id="cd06272">
    <property type="entry name" value="PBP1_hexuronate_repressor-like"/>
    <property type="match status" value="1"/>
</dbReference>
<evidence type="ECO:0000313" key="8">
    <source>
        <dbReference type="EMBL" id="VFD32356.1"/>
    </source>
</evidence>
<dbReference type="SUPFAM" id="SSF47413">
    <property type="entry name" value="lambda repressor-like DNA-binding domains"/>
    <property type="match status" value="1"/>
</dbReference>
<organism evidence="5">
    <name type="scientific">Clostridioides difficile</name>
    <name type="common">Peptoclostridium difficile</name>
    <dbReference type="NCBI Taxonomy" id="1496"/>
    <lineage>
        <taxon>Bacteria</taxon>
        <taxon>Bacillati</taxon>
        <taxon>Bacillota</taxon>
        <taxon>Clostridia</taxon>
        <taxon>Peptostreptococcales</taxon>
        <taxon>Peptostreptococcaceae</taxon>
        <taxon>Clostridioides</taxon>
    </lineage>
</organism>
<dbReference type="KEGG" id="pdf:CD630DERM_07960"/>
<dbReference type="InterPro" id="IPR000843">
    <property type="entry name" value="HTH_LacI"/>
</dbReference>
<evidence type="ECO:0000259" key="4">
    <source>
        <dbReference type="PROSITE" id="PS50932"/>
    </source>
</evidence>
<dbReference type="GO" id="GO:0003700">
    <property type="term" value="F:DNA-binding transcription factor activity"/>
    <property type="evidence" value="ECO:0007669"/>
    <property type="project" value="TreeGrafter"/>
</dbReference>
<name>A0A031WFH2_CLODI</name>
<dbReference type="EMBL" id="CAAJVP010000014">
    <property type="protein sequence ID" value="VHY14556.1"/>
    <property type="molecule type" value="Genomic_DNA"/>
</dbReference>
<evidence type="ECO:0000313" key="10">
    <source>
        <dbReference type="Proteomes" id="UP000372533"/>
    </source>
</evidence>
<evidence type="ECO:0000313" key="5">
    <source>
        <dbReference type="EMBL" id="CDS84231.1"/>
    </source>
</evidence>
<gene>
    <name evidence="8" type="primary">purR_1</name>
    <name evidence="7" type="ORF">BN1095_480028</name>
    <name evidence="5" type="ORF">BN1096_310034</name>
    <name evidence="6" type="ORF">BN1097_320033</name>
    <name evidence="9" type="ORF">SAMEA1402366_02773</name>
    <name evidence="8" type="ORF">SAMEA1402399_02056</name>
</gene>
<keyword evidence="1" id="KW-0805">Transcription regulation</keyword>
<evidence type="ECO:0000313" key="9">
    <source>
        <dbReference type="EMBL" id="VHY14556.1"/>
    </source>
</evidence>
<dbReference type="EMBL" id="LK932482">
    <property type="protein sequence ID" value="CDS84231.1"/>
    <property type="molecule type" value="Genomic_DNA"/>
</dbReference>
<dbReference type="Pfam" id="PF13377">
    <property type="entry name" value="Peripla_BP_3"/>
    <property type="match status" value="1"/>
</dbReference>
<dbReference type="Gene3D" id="3.40.50.2300">
    <property type="match status" value="2"/>
</dbReference>
<dbReference type="PANTHER" id="PTHR30146">
    <property type="entry name" value="LACI-RELATED TRANSCRIPTIONAL REPRESSOR"/>
    <property type="match status" value="1"/>
</dbReference>
<dbReference type="PATRIC" id="fig|1496.1373.peg.3545"/>
<evidence type="ECO:0000256" key="1">
    <source>
        <dbReference type="ARBA" id="ARBA00023015"/>
    </source>
</evidence>
<dbReference type="Proteomes" id="UP000411588">
    <property type="component" value="Unassembled WGS sequence"/>
</dbReference>
<reference evidence="8 11" key="2">
    <citation type="submission" date="2019-02" db="EMBL/GenBank/DDBJ databases">
        <authorList>
            <consortium name="Pathogen Informatics"/>
        </authorList>
    </citation>
    <scope>NUCLEOTIDE SEQUENCE [LARGE SCALE GENOMIC DNA]</scope>
    <source>
        <strain evidence="11">clo34</strain>
        <strain evidence="8">Clo34</strain>
        <strain evidence="10">tl291</strain>
        <strain evidence="9">Tl291</strain>
    </source>
</reference>
<dbReference type="InterPro" id="IPR010982">
    <property type="entry name" value="Lambda_DNA-bd_dom_sf"/>
</dbReference>
<protein>
    <submittedName>
        <fullName evidence="8">LacI family transcriptional regulator</fullName>
    </submittedName>
    <submittedName>
        <fullName evidence="5">Transcriptional regulator, LacI family</fullName>
    </submittedName>
</protein>
<dbReference type="EMBL" id="LK933160">
    <property type="protein sequence ID" value="CDT44340.1"/>
    <property type="molecule type" value="Genomic_DNA"/>
</dbReference>
<dbReference type="GO" id="GO:0000976">
    <property type="term" value="F:transcription cis-regulatory region binding"/>
    <property type="evidence" value="ECO:0007669"/>
    <property type="project" value="TreeGrafter"/>
</dbReference>
<dbReference type="Pfam" id="PF00356">
    <property type="entry name" value="LacI"/>
    <property type="match status" value="1"/>
</dbReference>
<proteinExistence type="predicted"/>
<sequence length="334" mass="37221">MATIKDIAKDCGLSSATVSYVLSGKGNERRIPLHTQELILNSADKLGYKRSTPIKHNNIKIAFYWQDEGFELASTNILQAINHIISLEHLNINIIIRPYKVGHLCDDEYFFANNYYDGIVLTGINADDIEYLVKNKPKIPVVVVNREIPGFSSVSIDNEETGRIAALHAIQNGKNDIAVVFNPTSFTCMTLRGKSFLKTCKEHGIHLSDSIYYCSNKIDSGYDIAQKMLAKNSLKKVIFCNHDVVALGMMNAFHESGIVIGEDIQIFAASNGPSRLMARSIPPLTVIDLKMEETAERSLRMIIDTVTGRINGIQQQVIYPSIIYRQSSPAQNLL</sequence>
<dbReference type="PANTHER" id="PTHR30146:SF24">
    <property type="entry name" value="XYLOSE OPERON REGULATORY PROTEIN"/>
    <property type="match status" value="1"/>
</dbReference>
<dbReference type="Gene3D" id="1.10.260.40">
    <property type="entry name" value="lambda repressor-like DNA-binding domains"/>
    <property type="match status" value="1"/>
</dbReference>
<dbReference type="EMBL" id="LK932368">
    <property type="protein sequence ID" value="CDS84679.1"/>
    <property type="molecule type" value="Genomic_DNA"/>
</dbReference>
<reference evidence="5" key="1">
    <citation type="submission" date="2014-07" db="EMBL/GenBank/DDBJ databases">
        <authorList>
            <person name="Monot Marc"/>
        </authorList>
    </citation>
    <scope>NUCLEOTIDE SEQUENCE</scope>
    <source>
        <strain evidence="7">7032989</strain>
        <strain evidence="6">7032994</strain>
    </source>
</reference>
<evidence type="ECO:0000313" key="11">
    <source>
        <dbReference type="Proteomes" id="UP000411588"/>
    </source>
</evidence>
<dbReference type="GeneID" id="66353302"/>
<dbReference type="AlphaFoldDB" id="A0A031WFH2"/>
<keyword evidence="3" id="KW-0804">Transcription</keyword>
<dbReference type="SMART" id="SM00354">
    <property type="entry name" value="HTH_LACI"/>
    <property type="match status" value="1"/>
</dbReference>
<evidence type="ECO:0000313" key="6">
    <source>
        <dbReference type="EMBL" id="CDS84679.1"/>
    </source>
</evidence>
<dbReference type="InterPro" id="IPR028082">
    <property type="entry name" value="Peripla_BP_I"/>
</dbReference>
<accession>A0A031WFH2</accession>
<dbReference type="InterPro" id="IPR046335">
    <property type="entry name" value="LacI/GalR-like_sensor"/>
</dbReference>